<evidence type="ECO:0000313" key="4">
    <source>
        <dbReference type="Proteomes" id="UP000078550"/>
    </source>
</evidence>
<dbReference type="Proteomes" id="UP000078550">
    <property type="component" value="Unassembled WGS sequence"/>
</dbReference>
<dbReference type="AlphaFoldDB" id="A0A1A8YJI5"/>
<feature type="compositionally biased region" description="Basic residues" evidence="1">
    <location>
        <begin position="466"/>
        <end position="479"/>
    </location>
</feature>
<feature type="region of interest" description="Disordered" evidence="1">
    <location>
        <begin position="453"/>
        <end position="479"/>
    </location>
</feature>
<evidence type="ECO:0000313" key="5">
    <source>
        <dbReference type="Proteomes" id="UP000078555"/>
    </source>
</evidence>
<keyword evidence="5" id="KW-1185">Reference proteome</keyword>
<dbReference type="EMBL" id="FLRE01000023">
    <property type="protein sequence ID" value="SBT31707.1"/>
    <property type="molecule type" value="Genomic_DNA"/>
</dbReference>
<reference evidence="3" key="1">
    <citation type="submission" date="2016-05" db="EMBL/GenBank/DDBJ databases">
        <authorList>
            <person name="Lavstsen T."/>
            <person name="Jespersen J.S."/>
        </authorList>
    </citation>
    <scope>NUCLEOTIDE SEQUENCE [LARGE SCALE GENOMIC DNA]</scope>
</reference>
<feature type="compositionally biased region" description="Basic and acidic residues" evidence="1">
    <location>
        <begin position="453"/>
        <end position="465"/>
    </location>
</feature>
<protein>
    <submittedName>
        <fullName evidence="3">Uncharacterized protein</fullName>
    </submittedName>
</protein>
<reference evidence="4 5" key="2">
    <citation type="submission" date="2016-05" db="EMBL/GenBank/DDBJ databases">
        <authorList>
            <person name="Naeem Raeece"/>
        </authorList>
    </citation>
    <scope>NUCLEOTIDE SEQUENCE [LARGE SCALE GENOMIC DNA]</scope>
</reference>
<accession>A0A1A8YJI5</accession>
<evidence type="ECO:0000256" key="1">
    <source>
        <dbReference type="SAM" id="MobiDB-lite"/>
    </source>
</evidence>
<feature type="region of interest" description="Disordered" evidence="1">
    <location>
        <begin position="148"/>
        <end position="177"/>
    </location>
</feature>
<dbReference type="Proteomes" id="UP000078555">
    <property type="component" value="Unassembled WGS sequence"/>
</dbReference>
<dbReference type="EMBL" id="FLRD01000011">
    <property type="protein sequence ID" value="SBT31089.1"/>
    <property type="molecule type" value="Genomic_DNA"/>
</dbReference>
<organism evidence="3 4">
    <name type="scientific">Plasmodium ovale wallikeri</name>
    <dbReference type="NCBI Taxonomy" id="864142"/>
    <lineage>
        <taxon>Eukaryota</taxon>
        <taxon>Sar</taxon>
        <taxon>Alveolata</taxon>
        <taxon>Apicomplexa</taxon>
        <taxon>Aconoidasida</taxon>
        <taxon>Haemosporida</taxon>
        <taxon>Plasmodiidae</taxon>
        <taxon>Plasmodium</taxon>
        <taxon>Plasmodium (Plasmodium)</taxon>
    </lineage>
</organism>
<evidence type="ECO:0000313" key="3">
    <source>
        <dbReference type="EMBL" id="SBT31707.1"/>
    </source>
</evidence>
<gene>
    <name evidence="2" type="ORF">POVWA1_005420</name>
    <name evidence="3" type="ORF">POVWA2_005520</name>
</gene>
<proteinExistence type="predicted"/>
<evidence type="ECO:0000313" key="2">
    <source>
        <dbReference type="EMBL" id="SBT31089.1"/>
    </source>
</evidence>
<name>A0A1A8YJI5_PLAOA</name>
<sequence>MRDGNKVLANTIKLPIYNLKKFLRRKKEYLNRHILALNRRKGFKENSEQFKEVKKANKVHFYVMKKRSLKTKNITSKRKNAKEAKKGVTVNKCKRAINKVGGLRNLKKVELTRNGGCIYFGKLLKSKDVDYNDKKFLFKSITSLKKRRAAKEKREKEKKTKKKNNVTKGAKQGKTPPLPDVIYMGTQIVIHESDSSNDTQVIQAKSEIQCIDFLDEESPTNLVENDKRENYVEMNYTERNYIDINDAVNKPCNAKGVKNIHDNEMTNKNKDTRNIINNYLYKDINRSNVIVSNDMFISVISRCIDIKRYITLYKFNFRNILNNLFNEYMFLKRYMNNNYNVFHKVKFFLCCKHYINKLRDILSIFIEVIEENDEHLLLDLYTEIKKNLRLLYYVGRVLSNYLTCIAYTKMAHIIIICFARVHTILKCMLVSEPLKSVVPDLLRMISQVKLENEGKGENKEENKWAKKEKKRKEKRNCFV</sequence>